<proteinExistence type="predicted"/>
<organism evidence="1 2">
    <name type="scientific">Coemansia helicoidea</name>
    <dbReference type="NCBI Taxonomy" id="1286919"/>
    <lineage>
        <taxon>Eukaryota</taxon>
        <taxon>Fungi</taxon>
        <taxon>Fungi incertae sedis</taxon>
        <taxon>Zoopagomycota</taxon>
        <taxon>Kickxellomycotina</taxon>
        <taxon>Kickxellomycetes</taxon>
        <taxon>Kickxellales</taxon>
        <taxon>Kickxellaceae</taxon>
        <taxon>Coemansia</taxon>
    </lineage>
</organism>
<reference evidence="1" key="1">
    <citation type="submission" date="2022-07" db="EMBL/GenBank/DDBJ databases">
        <title>Phylogenomic reconstructions and comparative analyses of Kickxellomycotina fungi.</title>
        <authorList>
            <person name="Reynolds N.K."/>
            <person name="Stajich J.E."/>
            <person name="Barry K."/>
            <person name="Grigoriev I.V."/>
            <person name="Crous P."/>
            <person name="Smith M.E."/>
        </authorList>
    </citation>
    <scope>NUCLEOTIDE SEQUENCE</scope>
    <source>
        <strain evidence="1">BCRC 34780</strain>
    </source>
</reference>
<protein>
    <submittedName>
        <fullName evidence="1">Uncharacterized protein</fullName>
    </submittedName>
</protein>
<dbReference type="EMBL" id="JANBUN010001773">
    <property type="protein sequence ID" value="KAJ2796786.1"/>
    <property type="molecule type" value="Genomic_DNA"/>
</dbReference>
<keyword evidence="2" id="KW-1185">Reference proteome</keyword>
<evidence type="ECO:0000313" key="1">
    <source>
        <dbReference type="EMBL" id="KAJ2796786.1"/>
    </source>
</evidence>
<feature type="non-terminal residue" evidence="1">
    <location>
        <position position="532"/>
    </location>
</feature>
<name>A0ACC1KX92_9FUNG</name>
<comment type="caution">
    <text evidence="1">The sequence shown here is derived from an EMBL/GenBank/DDBJ whole genome shotgun (WGS) entry which is preliminary data.</text>
</comment>
<sequence length="532" mass="57533">MSMSDADGGDSPRQLLVGAAGKETIKRMLSQGRPAQAIASFGADNGLDIPAADAIYALLDSLGHARREVHNTALEAAVLAMQTQIQGEALPQDQFLALLARTVHYLDIPQLQHLPLLLLARRPHLVPADIRERIRTSPELYGRCSAGIKRELWLQSHDLFRAHMLPLVRAYAADPELLWMSREMVGDASGALPARRRNRAVLGDIVDAIGSDLQLYMQTLGMVREVFVETNGAALGTLRLDLVMAVHDRGIGKLTGDDVCYGLAWPLDACIAKQSMDERRVLELQKYFDRIDRNNAPYGEIALMLCSPYARHILTQHILAIVEGVALGPGVNDRLAEWKWPSLMLTMGLSAHSMVLQEDPAIPKLNNKQVRRFFESMYAFVDAAHAHDRVHNAGALHDDASSSIKRVRLNHQGTFAGANAAASDAGVATTDDCGLRPSADAIAALEAMELARQVLYAFVLKRAARLDIGMVNVWLPAIADLLPAILGVADDAAAAKPATGGTALPGESPAPPEIALPLQIAAFEADAFVQSL</sequence>
<accession>A0ACC1KX92</accession>
<evidence type="ECO:0000313" key="2">
    <source>
        <dbReference type="Proteomes" id="UP001140087"/>
    </source>
</evidence>
<dbReference type="Proteomes" id="UP001140087">
    <property type="component" value="Unassembled WGS sequence"/>
</dbReference>
<gene>
    <name evidence="1" type="ORF">H4R21_004577</name>
</gene>